<gene>
    <name evidence="2" type="ORF">I586_02337</name>
    <name evidence="1" type="ORF">UAY_03004</name>
</gene>
<evidence type="ECO:0000313" key="3">
    <source>
        <dbReference type="Proteomes" id="UP000013781"/>
    </source>
</evidence>
<organism evidence="1 3">
    <name type="scientific">Enterococcus moraviensis ATCC BAA-383</name>
    <dbReference type="NCBI Taxonomy" id="1158609"/>
    <lineage>
        <taxon>Bacteria</taxon>
        <taxon>Bacillati</taxon>
        <taxon>Bacillota</taxon>
        <taxon>Bacilli</taxon>
        <taxon>Lactobacillales</taxon>
        <taxon>Enterococcaceae</taxon>
        <taxon>Enterococcus</taxon>
    </lineage>
</organism>
<dbReference type="EMBL" id="AJAS01000025">
    <property type="protein sequence ID" value="EOH96095.1"/>
    <property type="molecule type" value="Genomic_DNA"/>
</dbReference>
<dbReference type="RefSeq" id="WP_010766317.1">
    <property type="nucleotide sequence ID" value="NZ_ASWB01000003.1"/>
</dbReference>
<reference evidence="2 4" key="2">
    <citation type="submission" date="2013-03" db="EMBL/GenBank/DDBJ databases">
        <title>The Genome Sequence of Enterococcus moraviensis BAA-383 (PacBio/Illumina hybrid assembly).</title>
        <authorList>
            <consortium name="The Broad Institute Genomics Platform"/>
            <consortium name="The Broad Institute Genome Sequencing Center for Infectious Disease"/>
            <person name="Earl A."/>
            <person name="Russ C."/>
            <person name="Gilmore M."/>
            <person name="Surin D."/>
            <person name="Walker B."/>
            <person name="Young S."/>
            <person name="Zeng Q."/>
            <person name="Gargeya S."/>
            <person name="Fitzgerald M."/>
            <person name="Haas B."/>
            <person name="Abouelleil A."/>
            <person name="Allen A.W."/>
            <person name="Alvarado L."/>
            <person name="Arachchi H.M."/>
            <person name="Berlin A.M."/>
            <person name="Chapman S.B."/>
            <person name="Gainer-Dewar J."/>
            <person name="Goldberg J."/>
            <person name="Griggs A."/>
            <person name="Gujja S."/>
            <person name="Hansen M."/>
            <person name="Howarth C."/>
            <person name="Imamovic A."/>
            <person name="Ireland A."/>
            <person name="Larimer J."/>
            <person name="McCowan C."/>
            <person name="Murphy C."/>
            <person name="Pearson M."/>
            <person name="Poon T.W."/>
            <person name="Priest M."/>
            <person name="Roberts A."/>
            <person name="Saif S."/>
            <person name="Shea T."/>
            <person name="Sisk P."/>
            <person name="Sykes S."/>
            <person name="Wortman J."/>
            <person name="Nusbaum C."/>
            <person name="Birren B."/>
        </authorList>
    </citation>
    <scope>NUCLEOTIDE SEQUENCE [LARGE SCALE GENOMIC DNA]</scope>
    <source>
        <strain evidence="2 4">ATCC BAA-383</strain>
    </source>
</reference>
<accession>R2SLT0</accession>
<proteinExistence type="predicted"/>
<dbReference type="NCBIfam" id="TIGR04223">
    <property type="entry name" value="quorum_AgrD"/>
    <property type="match status" value="1"/>
</dbReference>
<evidence type="ECO:0000313" key="4">
    <source>
        <dbReference type="Proteomes" id="UP000014157"/>
    </source>
</evidence>
<dbReference type="OrthoDB" id="2197073at2"/>
<dbReference type="Proteomes" id="UP000014157">
    <property type="component" value="Unassembled WGS sequence"/>
</dbReference>
<dbReference type="Proteomes" id="UP000013781">
    <property type="component" value="Unassembled WGS sequence"/>
</dbReference>
<reference evidence="1 3" key="1">
    <citation type="submission" date="2013-02" db="EMBL/GenBank/DDBJ databases">
        <title>The Genome Sequence of Enterococcus moraviensis BAA-383.</title>
        <authorList>
            <consortium name="The Broad Institute Genome Sequencing Platform"/>
            <consortium name="The Broad Institute Genome Sequencing Center for Infectious Disease"/>
            <person name="Earl A.M."/>
            <person name="Gilmore M.S."/>
            <person name="Lebreton F."/>
            <person name="Walker B."/>
            <person name="Young S.K."/>
            <person name="Zeng Q."/>
            <person name="Gargeya S."/>
            <person name="Fitzgerald M."/>
            <person name="Haas B."/>
            <person name="Abouelleil A."/>
            <person name="Alvarado L."/>
            <person name="Arachchi H.M."/>
            <person name="Berlin A.M."/>
            <person name="Chapman S.B."/>
            <person name="Dewar J."/>
            <person name="Goldberg J."/>
            <person name="Griggs A."/>
            <person name="Gujja S."/>
            <person name="Hansen M."/>
            <person name="Howarth C."/>
            <person name="Imamovic A."/>
            <person name="Larimer J."/>
            <person name="McCowan C."/>
            <person name="Murphy C."/>
            <person name="Neiman D."/>
            <person name="Pearson M."/>
            <person name="Priest M."/>
            <person name="Roberts A."/>
            <person name="Saif S."/>
            <person name="Shea T."/>
            <person name="Sisk P."/>
            <person name="Sykes S."/>
            <person name="Wortman J."/>
            <person name="Nusbaum C."/>
            <person name="Birren B."/>
        </authorList>
    </citation>
    <scope>NUCLEOTIDE SEQUENCE [LARGE SCALE GENOMIC DNA]</scope>
    <source>
        <strain evidence="1 3">ATCC BAA-383</strain>
    </source>
</reference>
<dbReference type="InterPro" id="IPR009229">
    <property type="entry name" value="AgrD"/>
</dbReference>
<dbReference type="HOGENOM" id="CLU_3356043_0_0_9"/>
<sequence length="36" mass="4142">MIGQVLVKLGMLNMENFCIGLCYEPKIPKELMDLKE</sequence>
<evidence type="ECO:0000313" key="2">
    <source>
        <dbReference type="EMBL" id="EOT66067.1"/>
    </source>
</evidence>
<protein>
    <submittedName>
        <fullName evidence="1">Cyclic lactone autoinducer peptide</fullName>
    </submittedName>
</protein>
<name>R2SLT0_9ENTE</name>
<dbReference type="AlphaFoldDB" id="R2SLT0"/>
<dbReference type="EMBL" id="ASWB01000003">
    <property type="protein sequence ID" value="EOT66067.1"/>
    <property type="molecule type" value="Genomic_DNA"/>
</dbReference>
<keyword evidence="4" id="KW-1185">Reference proteome</keyword>
<comment type="caution">
    <text evidence="1">The sequence shown here is derived from an EMBL/GenBank/DDBJ whole genome shotgun (WGS) entry which is preliminary data.</text>
</comment>
<evidence type="ECO:0000313" key="1">
    <source>
        <dbReference type="EMBL" id="EOH96095.1"/>
    </source>
</evidence>